<evidence type="ECO:0000313" key="17">
    <source>
        <dbReference type="EMBL" id="KAK1266339.1"/>
    </source>
</evidence>
<evidence type="ECO:0000256" key="3">
    <source>
        <dbReference type="ARBA" id="ARBA00004906"/>
    </source>
</evidence>
<dbReference type="Gene3D" id="3.30.40.10">
    <property type="entry name" value="Zinc/RING finger domain, C3HC4 (zinc finger)"/>
    <property type="match status" value="1"/>
</dbReference>
<keyword evidence="10" id="KW-0862">Zinc</keyword>
<sequence length="213" mass="23997">MSYNSSDPSICCSTSSSELKLYQAFIFSVPIFFTFILLLLFYMFYLRRRRVDWTSLRMRTSSYETQEEITRPSESGLKKEHREMLPVVVFKESFSIREAQCAVCLGDYQTEERLQQIPACGHTFHIECIDSWLSANTTCPLCRVSLLPPPKPVPDPETRSDGTDGGEGLVVVIGNGERREEGEVCFTSDGDISVTIDIESHGSSIAVEEGLRD</sequence>
<evidence type="ECO:0000256" key="11">
    <source>
        <dbReference type="ARBA" id="ARBA00022989"/>
    </source>
</evidence>
<dbReference type="EC" id="2.3.2.27" evidence="4"/>
<dbReference type="Pfam" id="PF13639">
    <property type="entry name" value="zf-RING_2"/>
    <property type="match status" value="1"/>
</dbReference>
<accession>A0AAV9APQ0</accession>
<evidence type="ECO:0000256" key="13">
    <source>
        <dbReference type="ARBA" id="ARBA00024209"/>
    </source>
</evidence>
<dbReference type="InterPro" id="IPR044600">
    <property type="entry name" value="ATL1/ATL16-like"/>
</dbReference>
<reference evidence="17" key="1">
    <citation type="journal article" date="2023" name="Nat. Commun.">
        <title>Diploid and tetraploid genomes of Acorus and the evolution of monocots.</title>
        <authorList>
            <person name="Ma L."/>
            <person name="Liu K.W."/>
            <person name="Li Z."/>
            <person name="Hsiao Y.Y."/>
            <person name="Qi Y."/>
            <person name="Fu T."/>
            <person name="Tang G.D."/>
            <person name="Zhang D."/>
            <person name="Sun W.H."/>
            <person name="Liu D.K."/>
            <person name="Li Y."/>
            <person name="Chen G.Z."/>
            <person name="Liu X.D."/>
            <person name="Liao X.Y."/>
            <person name="Jiang Y.T."/>
            <person name="Yu X."/>
            <person name="Hao Y."/>
            <person name="Huang J."/>
            <person name="Zhao X.W."/>
            <person name="Ke S."/>
            <person name="Chen Y.Y."/>
            <person name="Wu W.L."/>
            <person name="Hsu J.L."/>
            <person name="Lin Y.F."/>
            <person name="Huang M.D."/>
            <person name="Li C.Y."/>
            <person name="Huang L."/>
            <person name="Wang Z.W."/>
            <person name="Zhao X."/>
            <person name="Zhong W.Y."/>
            <person name="Peng D.H."/>
            <person name="Ahmad S."/>
            <person name="Lan S."/>
            <person name="Zhang J.S."/>
            <person name="Tsai W.C."/>
            <person name="Van de Peer Y."/>
            <person name="Liu Z.J."/>
        </authorList>
    </citation>
    <scope>NUCLEOTIDE SEQUENCE</scope>
    <source>
        <strain evidence="17">SCP</strain>
    </source>
</reference>
<dbReference type="AlphaFoldDB" id="A0AAV9APQ0"/>
<evidence type="ECO:0000256" key="4">
    <source>
        <dbReference type="ARBA" id="ARBA00012483"/>
    </source>
</evidence>
<feature type="domain" description="RING-type" evidence="16">
    <location>
        <begin position="101"/>
        <end position="143"/>
    </location>
</feature>
<evidence type="ECO:0000256" key="12">
    <source>
        <dbReference type="ARBA" id="ARBA00023136"/>
    </source>
</evidence>
<dbReference type="GO" id="GO:0016567">
    <property type="term" value="P:protein ubiquitination"/>
    <property type="evidence" value="ECO:0007669"/>
    <property type="project" value="InterPro"/>
</dbReference>
<dbReference type="PANTHER" id="PTHR46913:SF23">
    <property type="entry name" value="E3 UBIQUITIN-PROTEIN LIGASE RHA4A-RELATED"/>
    <property type="match status" value="1"/>
</dbReference>
<protein>
    <recommendedName>
        <fullName evidence="4">RING-type E3 ubiquitin transferase</fullName>
        <ecNumber evidence="4">2.3.2.27</ecNumber>
    </recommendedName>
</protein>
<dbReference type="InterPro" id="IPR013083">
    <property type="entry name" value="Znf_RING/FYVE/PHD"/>
</dbReference>
<evidence type="ECO:0000256" key="6">
    <source>
        <dbReference type="ARBA" id="ARBA00022692"/>
    </source>
</evidence>
<keyword evidence="11 15" id="KW-1133">Transmembrane helix</keyword>
<evidence type="ECO:0000256" key="14">
    <source>
        <dbReference type="PROSITE-ProRule" id="PRU00175"/>
    </source>
</evidence>
<evidence type="ECO:0000256" key="9">
    <source>
        <dbReference type="ARBA" id="ARBA00022786"/>
    </source>
</evidence>
<dbReference type="InterPro" id="IPR001841">
    <property type="entry name" value="Znf_RING"/>
</dbReference>
<dbReference type="CDD" id="cd16461">
    <property type="entry name" value="RING-H2_EL5-like"/>
    <property type="match status" value="1"/>
</dbReference>
<evidence type="ECO:0000256" key="15">
    <source>
        <dbReference type="SAM" id="Phobius"/>
    </source>
</evidence>
<evidence type="ECO:0000259" key="16">
    <source>
        <dbReference type="PROSITE" id="PS50089"/>
    </source>
</evidence>
<evidence type="ECO:0000256" key="8">
    <source>
        <dbReference type="ARBA" id="ARBA00022771"/>
    </source>
</evidence>
<dbReference type="EMBL" id="JAUJYN010000007">
    <property type="protein sequence ID" value="KAK1266339.1"/>
    <property type="molecule type" value="Genomic_DNA"/>
</dbReference>
<keyword evidence="8 14" id="KW-0863">Zinc-finger</keyword>
<dbReference type="SMART" id="SM00184">
    <property type="entry name" value="RING"/>
    <property type="match status" value="1"/>
</dbReference>
<reference evidence="17" key="2">
    <citation type="submission" date="2023-06" db="EMBL/GenBank/DDBJ databases">
        <authorList>
            <person name="Ma L."/>
            <person name="Liu K.-W."/>
            <person name="Li Z."/>
            <person name="Hsiao Y.-Y."/>
            <person name="Qi Y."/>
            <person name="Fu T."/>
            <person name="Tang G."/>
            <person name="Zhang D."/>
            <person name="Sun W.-H."/>
            <person name="Liu D.-K."/>
            <person name="Li Y."/>
            <person name="Chen G.-Z."/>
            <person name="Liu X.-D."/>
            <person name="Liao X.-Y."/>
            <person name="Jiang Y.-T."/>
            <person name="Yu X."/>
            <person name="Hao Y."/>
            <person name="Huang J."/>
            <person name="Zhao X.-W."/>
            <person name="Ke S."/>
            <person name="Chen Y.-Y."/>
            <person name="Wu W.-L."/>
            <person name="Hsu J.-L."/>
            <person name="Lin Y.-F."/>
            <person name="Huang M.-D."/>
            <person name="Li C.-Y."/>
            <person name="Huang L."/>
            <person name="Wang Z.-W."/>
            <person name="Zhao X."/>
            <person name="Zhong W.-Y."/>
            <person name="Peng D.-H."/>
            <person name="Ahmad S."/>
            <person name="Lan S."/>
            <person name="Zhang J.-S."/>
            <person name="Tsai W.-C."/>
            <person name="Van De Peer Y."/>
            <person name="Liu Z.-J."/>
        </authorList>
    </citation>
    <scope>NUCLEOTIDE SEQUENCE</scope>
    <source>
        <strain evidence="17">SCP</strain>
        <tissue evidence="17">Leaves</tissue>
    </source>
</reference>
<keyword evidence="7" id="KW-0479">Metal-binding</keyword>
<proteinExistence type="inferred from homology"/>
<evidence type="ECO:0000256" key="7">
    <source>
        <dbReference type="ARBA" id="ARBA00022723"/>
    </source>
</evidence>
<evidence type="ECO:0000256" key="1">
    <source>
        <dbReference type="ARBA" id="ARBA00000900"/>
    </source>
</evidence>
<organism evidence="17 18">
    <name type="scientific">Acorus gramineus</name>
    <name type="common">Dwarf sweet flag</name>
    <dbReference type="NCBI Taxonomy" id="55184"/>
    <lineage>
        <taxon>Eukaryota</taxon>
        <taxon>Viridiplantae</taxon>
        <taxon>Streptophyta</taxon>
        <taxon>Embryophyta</taxon>
        <taxon>Tracheophyta</taxon>
        <taxon>Spermatophyta</taxon>
        <taxon>Magnoliopsida</taxon>
        <taxon>Liliopsida</taxon>
        <taxon>Acoraceae</taxon>
        <taxon>Acorus</taxon>
    </lineage>
</organism>
<dbReference type="GO" id="GO:0016020">
    <property type="term" value="C:membrane"/>
    <property type="evidence" value="ECO:0007669"/>
    <property type="project" value="UniProtKB-SubCell"/>
</dbReference>
<keyword evidence="5" id="KW-0808">Transferase</keyword>
<dbReference type="PANTHER" id="PTHR46913">
    <property type="entry name" value="RING-H2 FINGER PROTEIN ATL16"/>
    <property type="match status" value="1"/>
</dbReference>
<keyword evidence="12 15" id="KW-0472">Membrane</keyword>
<evidence type="ECO:0000256" key="10">
    <source>
        <dbReference type="ARBA" id="ARBA00022833"/>
    </source>
</evidence>
<evidence type="ECO:0000313" key="18">
    <source>
        <dbReference type="Proteomes" id="UP001179952"/>
    </source>
</evidence>
<dbReference type="Proteomes" id="UP001179952">
    <property type="component" value="Unassembled WGS sequence"/>
</dbReference>
<comment type="subcellular location">
    <subcellularLocation>
        <location evidence="2">Membrane</location>
        <topology evidence="2">Single-pass membrane protein</topology>
    </subcellularLocation>
</comment>
<feature type="transmembrane region" description="Helical" evidence="15">
    <location>
        <begin position="24"/>
        <end position="45"/>
    </location>
</feature>
<keyword evidence="18" id="KW-1185">Reference proteome</keyword>
<comment type="pathway">
    <text evidence="3">Protein modification; protein ubiquitination.</text>
</comment>
<comment type="catalytic activity">
    <reaction evidence="1">
        <text>S-ubiquitinyl-[E2 ubiquitin-conjugating enzyme]-L-cysteine + [acceptor protein]-L-lysine = [E2 ubiquitin-conjugating enzyme]-L-cysteine + N(6)-ubiquitinyl-[acceptor protein]-L-lysine.</text>
        <dbReference type="EC" id="2.3.2.27"/>
    </reaction>
</comment>
<evidence type="ECO:0000256" key="5">
    <source>
        <dbReference type="ARBA" id="ARBA00022679"/>
    </source>
</evidence>
<dbReference type="SUPFAM" id="SSF57850">
    <property type="entry name" value="RING/U-box"/>
    <property type="match status" value="1"/>
</dbReference>
<dbReference type="GO" id="GO:0061630">
    <property type="term" value="F:ubiquitin protein ligase activity"/>
    <property type="evidence" value="ECO:0007669"/>
    <property type="project" value="UniProtKB-EC"/>
</dbReference>
<comment type="similarity">
    <text evidence="13">Belongs to the RING-type zinc finger family. ATL subfamily.</text>
</comment>
<keyword evidence="9" id="KW-0833">Ubl conjugation pathway</keyword>
<dbReference type="PROSITE" id="PS50089">
    <property type="entry name" value="ZF_RING_2"/>
    <property type="match status" value="1"/>
</dbReference>
<evidence type="ECO:0000256" key="2">
    <source>
        <dbReference type="ARBA" id="ARBA00004167"/>
    </source>
</evidence>
<name>A0AAV9APQ0_ACOGR</name>
<dbReference type="GO" id="GO:0008270">
    <property type="term" value="F:zinc ion binding"/>
    <property type="evidence" value="ECO:0007669"/>
    <property type="project" value="UniProtKB-KW"/>
</dbReference>
<gene>
    <name evidence="17" type="ORF">QJS04_geneDACA009096</name>
</gene>
<keyword evidence="6 15" id="KW-0812">Transmembrane</keyword>
<comment type="caution">
    <text evidence="17">The sequence shown here is derived from an EMBL/GenBank/DDBJ whole genome shotgun (WGS) entry which is preliminary data.</text>
</comment>
<dbReference type="FunFam" id="3.30.40.10:FF:000503">
    <property type="entry name" value="RING-H2 finger protein ATL7"/>
    <property type="match status" value="1"/>
</dbReference>